<feature type="compositionally biased region" description="Low complexity" evidence="1">
    <location>
        <begin position="109"/>
        <end position="126"/>
    </location>
</feature>
<accession>A0A0E0BM56</accession>
<dbReference type="Proteomes" id="UP000026961">
    <property type="component" value="Chromosome 11"/>
</dbReference>
<feature type="compositionally biased region" description="Polar residues" evidence="1">
    <location>
        <begin position="96"/>
        <end position="108"/>
    </location>
</feature>
<protein>
    <submittedName>
        <fullName evidence="2">Uncharacterized protein</fullName>
    </submittedName>
</protein>
<evidence type="ECO:0000313" key="3">
    <source>
        <dbReference type="Proteomes" id="UP000026961"/>
    </source>
</evidence>
<organism evidence="2">
    <name type="scientific">Oryza glumipatula</name>
    <dbReference type="NCBI Taxonomy" id="40148"/>
    <lineage>
        <taxon>Eukaryota</taxon>
        <taxon>Viridiplantae</taxon>
        <taxon>Streptophyta</taxon>
        <taxon>Embryophyta</taxon>
        <taxon>Tracheophyta</taxon>
        <taxon>Spermatophyta</taxon>
        <taxon>Magnoliopsida</taxon>
        <taxon>Liliopsida</taxon>
        <taxon>Poales</taxon>
        <taxon>Poaceae</taxon>
        <taxon>BOP clade</taxon>
        <taxon>Oryzoideae</taxon>
        <taxon>Oryzeae</taxon>
        <taxon>Oryzinae</taxon>
        <taxon>Oryza</taxon>
    </lineage>
</organism>
<reference evidence="2" key="2">
    <citation type="submission" date="2018-05" db="EMBL/GenBank/DDBJ databases">
        <title>OgluRS3 (Oryza glumaepatula Reference Sequence Version 3).</title>
        <authorList>
            <person name="Zhang J."/>
            <person name="Kudrna D."/>
            <person name="Lee S."/>
            <person name="Talag J."/>
            <person name="Welchert J."/>
            <person name="Wing R.A."/>
        </authorList>
    </citation>
    <scope>NUCLEOTIDE SEQUENCE [LARGE SCALE GENOMIC DNA]</scope>
</reference>
<evidence type="ECO:0000256" key="1">
    <source>
        <dbReference type="SAM" id="MobiDB-lite"/>
    </source>
</evidence>
<name>A0A0E0BM56_9ORYZ</name>
<feature type="region of interest" description="Disordered" evidence="1">
    <location>
        <begin position="60"/>
        <end position="131"/>
    </location>
</feature>
<sequence>MVESWVYKNFVGPVFLAVISHPVSSRPLGLVPTTTASALSPISDATTIPVPRRATAVPIPNRTAKPNRTSLPFPVPAGSRGDDYSSCRSPGWFPSGPTTAAGTSSVPQSNTSGASSAVSSSEHQPSCSLTSWTRESATIFDDDGDGNDFVEMLLLNSCFILEFLAKAKPRQSRDETTQSRNSGWHI</sequence>
<dbReference type="EnsemblPlants" id="OGLUM11G21980.3">
    <property type="protein sequence ID" value="OGLUM11G21980.3"/>
    <property type="gene ID" value="OGLUM11G21980"/>
</dbReference>
<dbReference type="HOGENOM" id="CLU_1456597_0_0_1"/>
<evidence type="ECO:0000313" key="2">
    <source>
        <dbReference type="EnsemblPlants" id="OGLUM11G21980.3"/>
    </source>
</evidence>
<reference evidence="2" key="1">
    <citation type="submission" date="2015-04" db="UniProtKB">
        <authorList>
            <consortium name="EnsemblPlants"/>
        </authorList>
    </citation>
    <scope>IDENTIFICATION</scope>
</reference>
<keyword evidence="3" id="KW-1185">Reference proteome</keyword>
<dbReference type="AlphaFoldDB" id="A0A0E0BM56"/>
<proteinExistence type="predicted"/>
<dbReference type="Gramene" id="OGLUM11G21980.3">
    <property type="protein sequence ID" value="OGLUM11G21980.3"/>
    <property type="gene ID" value="OGLUM11G21980"/>
</dbReference>